<sequence length="37" mass="4231">SPSIFQILILEASKMMKLTWFIIINFVLVVTPGMVCF</sequence>
<keyword evidence="1" id="KW-0472">Membrane</keyword>
<dbReference type="EMBL" id="CADCVN010001256">
    <property type="protein sequence ID" value="CAA9525866.1"/>
    <property type="molecule type" value="Genomic_DNA"/>
</dbReference>
<protein>
    <submittedName>
        <fullName evidence="2">Uncharacterized protein</fullName>
    </submittedName>
</protein>
<feature type="transmembrane region" description="Helical" evidence="1">
    <location>
        <begin position="18"/>
        <end position="36"/>
    </location>
</feature>
<proteinExistence type="predicted"/>
<organism evidence="2">
    <name type="scientific">uncultured Segetibacter sp</name>
    <dbReference type="NCBI Taxonomy" id="481133"/>
    <lineage>
        <taxon>Bacteria</taxon>
        <taxon>Pseudomonadati</taxon>
        <taxon>Bacteroidota</taxon>
        <taxon>Chitinophagia</taxon>
        <taxon>Chitinophagales</taxon>
        <taxon>Chitinophagaceae</taxon>
        <taxon>Segetibacter</taxon>
        <taxon>environmental samples</taxon>
    </lineage>
</organism>
<keyword evidence="1" id="KW-0812">Transmembrane</keyword>
<evidence type="ECO:0000313" key="2">
    <source>
        <dbReference type="EMBL" id="CAA9525866.1"/>
    </source>
</evidence>
<dbReference type="AlphaFoldDB" id="A0A6J4TKK3"/>
<gene>
    <name evidence="2" type="ORF">AVDCRST_MAG96-3208</name>
</gene>
<reference evidence="2" key="1">
    <citation type="submission" date="2020-02" db="EMBL/GenBank/DDBJ databases">
        <authorList>
            <person name="Meier V. D."/>
        </authorList>
    </citation>
    <scope>NUCLEOTIDE SEQUENCE</scope>
    <source>
        <strain evidence="2">AVDCRST_MAG96</strain>
    </source>
</reference>
<keyword evidence="1" id="KW-1133">Transmembrane helix</keyword>
<name>A0A6J4TKK3_9BACT</name>
<evidence type="ECO:0000256" key="1">
    <source>
        <dbReference type="SAM" id="Phobius"/>
    </source>
</evidence>
<accession>A0A6J4TKK3</accession>
<feature type="non-terminal residue" evidence="2">
    <location>
        <position position="1"/>
    </location>
</feature>